<organism evidence="5 6">
    <name type="scientific">Extremus antarcticus</name>
    <dbReference type="NCBI Taxonomy" id="702011"/>
    <lineage>
        <taxon>Eukaryota</taxon>
        <taxon>Fungi</taxon>
        <taxon>Dikarya</taxon>
        <taxon>Ascomycota</taxon>
        <taxon>Pezizomycotina</taxon>
        <taxon>Dothideomycetes</taxon>
        <taxon>Dothideomycetidae</taxon>
        <taxon>Mycosphaerellales</taxon>
        <taxon>Extremaceae</taxon>
        <taxon>Extremus</taxon>
    </lineage>
</organism>
<reference evidence="5" key="1">
    <citation type="submission" date="2023-04" db="EMBL/GenBank/DDBJ databases">
        <title>Black Yeasts Isolated from many extreme environments.</title>
        <authorList>
            <person name="Coleine C."/>
            <person name="Stajich J.E."/>
            <person name="Selbmann L."/>
        </authorList>
    </citation>
    <scope>NUCLEOTIDE SEQUENCE</scope>
    <source>
        <strain evidence="5">CCFEE 5312</strain>
    </source>
</reference>
<feature type="transmembrane region" description="Helical" evidence="4">
    <location>
        <begin position="25"/>
        <end position="49"/>
    </location>
</feature>
<feature type="region of interest" description="Disordered" evidence="3">
    <location>
        <begin position="1"/>
        <end position="20"/>
    </location>
</feature>
<comment type="subcellular location">
    <subcellularLocation>
        <location evidence="1">Membrane</location>
        <topology evidence="1">Multi-pass membrane protein</topology>
    </subcellularLocation>
</comment>
<dbReference type="SUPFAM" id="SSF103473">
    <property type="entry name" value="MFS general substrate transporter"/>
    <property type="match status" value="1"/>
</dbReference>
<evidence type="ECO:0008006" key="7">
    <source>
        <dbReference type="Google" id="ProtNLM"/>
    </source>
</evidence>
<keyword evidence="4" id="KW-1133">Transmembrane helix</keyword>
<dbReference type="PANTHER" id="PTHR11360:SF156">
    <property type="entry name" value="MONOCARBOXYLATE TRANSPORTER, PUTATIVE (AFU_ORTHOLOGUE AFUA_4G14260)-RELATED"/>
    <property type="match status" value="1"/>
</dbReference>
<feature type="transmembrane region" description="Helical" evidence="4">
    <location>
        <begin position="304"/>
        <end position="327"/>
    </location>
</feature>
<comment type="similarity">
    <text evidence="2">Belongs to the major facilitator superfamily. Monocarboxylate porter (TC 2.A.1.13) family.</text>
</comment>
<feature type="transmembrane region" description="Helical" evidence="4">
    <location>
        <begin position="280"/>
        <end position="298"/>
    </location>
</feature>
<dbReference type="Pfam" id="PF07690">
    <property type="entry name" value="MFS_1"/>
    <property type="match status" value="1"/>
</dbReference>
<dbReference type="InterPro" id="IPR050327">
    <property type="entry name" value="Proton-linked_MCT"/>
</dbReference>
<feature type="transmembrane region" description="Helical" evidence="4">
    <location>
        <begin position="347"/>
        <end position="367"/>
    </location>
</feature>
<dbReference type="Proteomes" id="UP001271007">
    <property type="component" value="Unassembled WGS sequence"/>
</dbReference>
<evidence type="ECO:0000256" key="2">
    <source>
        <dbReference type="ARBA" id="ARBA00006727"/>
    </source>
</evidence>
<proteinExistence type="inferred from homology"/>
<dbReference type="InterPro" id="IPR036259">
    <property type="entry name" value="MFS_trans_sf"/>
</dbReference>
<keyword evidence="4" id="KW-0472">Membrane</keyword>
<gene>
    <name evidence="5" type="ORF">LTR09_002417</name>
</gene>
<evidence type="ECO:0000256" key="4">
    <source>
        <dbReference type="SAM" id="Phobius"/>
    </source>
</evidence>
<evidence type="ECO:0000256" key="1">
    <source>
        <dbReference type="ARBA" id="ARBA00004141"/>
    </source>
</evidence>
<feature type="transmembrane region" description="Helical" evidence="4">
    <location>
        <begin position="168"/>
        <end position="188"/>
    </location>
</feature>
<feature type="transmembrane region" description="Helical" evidence="4">
    <location>
        <begin position="387"/>
        <end position="407"/>
    </location>
</feature>
<feature type="transmembrane region" description="Helical" evidence="4">
    <location>
        <begin position="100"/>
        <end position="124"/>
    </location>
</feature>
<feature type="transmembrane region" description="Helical" evidence="4">
    <location>
        <begin position="239"/>
        <end position="268"/>
    </location>
</feature>
<dbReference type="Gene3D" id="1.20.1250.20">
    <property type="entry name" value="MFS general substrate transporter like domains"/>
    <property type="match status" value="2"/>
</dbReference>
<dbReference type="GO" id="GO:0022857">
    <property type="term" value="F:transmembrane transporter activity"/>
    <property type="evidence" value="ECO:0007669"/>
    <property type="project" value="InterPro"/>
</dbReference>
<sequence length="418" mass="45636">MELEELQQTDVERPRQPPTSNRKQTFLILLGCSILQLPTWGLPMTFGIFQDVYDNRLTLSGSKSATGVIGTTLNGVMYLSMPFLSTFLDSGRWARRRRQVAIAGVGICAAFGGAMIFSPTTLFIDEWFRDGNRATAYSVTLSSKNIVGTACPFLTYSLLDRLGFRNAIRIWAGIVFFTGILGIMIIPTKSTSIQHTRPRNIPWSFMKHKTFAIYAIGNIVFSSGYGLPQTYLSQYASNVLHLSGILSTVILAMFNAPGIISCFMMGWLCDKSYVSATTNTQISTLGSALCVFLLWGLNSHEIPALLILFSIGFGFFSGPYSSAWGGWIKDMEREAADNNEAINTGMVYGLLNGARGIGYVVGGLSGVELLKVGAVESSRQWAYGTKYGAVIVFTGLCSVLGGWSILWQGHGSKAARRL</sequence>
<comment type="caution">
    <text evidence="5">The sequence shown here is derived from an EMBL/GenBank/DDBJ whole genome shotgun (WGS) entry which is preliminary data.</text>
</comment>
<keyword evidence="6" id="KW-1185">Reference proteome</keyword>
<evidence type="ECO:0000313" key="6">
    <source>
        <dbReference type="Proteomes" id="UP001271007"/>
    </source>
</evidence>
<evidence type="ECO:0000313" key="5">
    <source>
        <dbReference type="EMBL" id="KAK3056624.1"/>
    </source>
</evidence>
<dbReference type="InterPro" id="IPR011701">
    <property type="entry name" value="MFS"/>
</dbReference>
<dbReference type="AlphaFoldDB" id="A0AAJ0GFP3"/>
<dbReference type="EMBL" id="JAWDJX010000005">
    <property type="protein sequence ID" value="KAK3056624.1"/>
    <property type="molecule type" value="Genomic_DNA"/>
</dbReference>
<accession>A0AAJ0GFP3</accession>
<evidence type="ECO:0000256" key="3">
    <source>
        <dbReference type="SAM" id="MobiDB-lite"/>
    </source>
</evidence>
<keyword evidence="4" id="KW-0812">Transmembrane</keyword>
<dbReference type="PANTHER" id="PTHR11360">
    <property type="entry name" value="MONOCARBOXYLATE TRANSPORTER"/>
    <property type="match status" value="1"/>
</dbReference>
<dbReference type="GO" id="GO:0016020">
    <property type="term" value="C:membrane"/>
    <property type="evidence" value="ECO:0007669"/>
    <property type="project" value="UniProtKB-SubCell"/>
</dbReference>
<feature type="transmembrane region" description="Helical" evidence="4">
    <location>
        <begin position="69"/>
        <end position="88"/>
    </location>
</feature>
<protein>
    <recommendedName>
        <fullName evidence="7">MFS general substrate transporter</fullName>
    </recommendedName>
</protein>
<feature type="transmembrane region" description="Helical" evidence="4">
    <location>
        <begin position="209"/>
        <end position="227"/>
    </location>
</feature>
<name>A0AAJ0GFP3_9PEZI</name>